<dbReference type="EMBL" id="CAKOFQ010008227">
    <property type="protein sequence ID" value="CAH2012858.1"/>
    <property type="molecule type" value="Genomic_DNA"/>
</dbReference>
<keyword evidence="2" id="KW-1185">Reference proteome</keyword>
<dbReference type="AlphaFoldDB" id="A0A9P0Q6I3"/>
<evidence type="ECO:0000313" key="2">
    <source>
        <dbReference type="Proteomes" id="UP001152888"/>
    </source>
</evidence>
<name>A0A9P0Q6I3_ACAOB</name>
<sequence>MYNVLSGSTRDSGSANLKLNLIKLYHIRFCSILTNVEEPIDLIPGASFNGLALMRVIMSSLNSIQSSLKQVKNDVKLIASVLPYFFKHGTKIQEVILKTTLRAESSIVPTIL</sequence>
<evidence type="ECO:0000313" key="1">
    <source>
        <dbReference type="EMBL" id="CAH2012858.1"/>
    </source>
</evidence>
<proteinExistence type="predicted"/>
<accession>A0A9P0Q6I3</accession>
<protein>
    <submittedName>
        <fullName evidence="1">Uncharacterized protein</fullName>
    </submittedName>
</protein>
<comment type="caution">
    <text evidence="1">The sequence shown here is derived from an EMBL/GenBank/DDBJ whole genome shotgun (WGS) entry which is preliminary data.</text>
</comment>
<reference evidence="1" key="1">
    <citation type="submission" date="2022-03" db="EMBL/GenBank/DDBJ databases">
        <authorList>
            <person name="Sayadi A."/>
        </authorList>
    </citation>
    <scope>NUCLEOTIDE SEQUENCE</scope>
</reference>
<gene>
    <name evidence="1" type="ORF">ACAOBT_LOCUS33062</name>
</gene>
<organism evidence="1 2">
    <name type="scientific">Acanthoscelides obtectus</name>
    <name type="common">Bean weevil</name>
    <name type="synonym">Bruchus obtectus</name>
    <dbReference type="NCBI Taxonomy" id="200917"/>
    <lineage>
        <taxon>Eukaryota</taxon>
        <taxon>Metazoa</taxon>
        <taxon>Ecdysozoa</taxon>
        <taxon>Arthropoda</taxon>
        <taxon>Hexapoda</taxon>
        <taxon>Insecta</taxon>
        <taxon>Pterygota</taxon>
        <taxon>Neoptera</taxon>
        <taxon>Endopterygota</taxon>
        <taxon>Coleoptera</taxon>
        <taxon>Polyphaga</taxon>
        <taxon>Cucujiformia</taxon>
        <taxon>Chrysomeloidea</taxon>
        <taxon>Chrysomelidae</taxon>
        <taxon>Bruchinae</taxon>
        <taxon>Bruchini</taxon>
        <taxon>Acanthoscelides</taxon>
    </lineage>
</organism>
<dbReference type="Proteomes" id="UP001152888">
    <property type="component" value="Unassembled WGS sequence"/>
</dbReference>